<reference evidence="2" key="1">
    <citation type="submission" date="2020-02" db="EMBL/GenBank/DDBJ databases">
        <authorList>
            <person name="Meier V. D."/>
        </authorList>
    </citation>
    <scope>NUCLEOTIDE SEQUENCE</scope>
    <source>
        <strain evidence="2">AVDCRST_MAG53</strain>
    </source>
</reference>
<dbReference type="InterPro" id="IPR036866">
    <property type="entry name" value="RibonucZ/Hydroxyglut_hydro"/>
</dbReference>
<dbReference type="PANTHER" id="PTHR42951">
    <property type="entry name" value="METALLO-BETA-LACTAMASE DOMAIN-CONTAINING"/>
    <property type="match status" value="1"/>
</dbReference>
<dbReference type="SMART" id="SM00849">
    <property type="entry name" value="Lactamase_B"/>
    <property type="match status" value="1"/>
</dbReference>
<dbReference type="CDD" id="cd07721">
    <property type="entry name" value="yflN-like_MBL-fold"/>
    <property type="match status" value="1"/>
</dbReference>
<accession>A0A6J4S172</accession>
<dbReference type="AlphaFoldDB" id="A0A6J4S172"/>
<dbReference type="InterPro" id="IPR001279">
    <property type="entry name" value="Metallo-B-lactamas"/>
</dbReference>
<name>A0A6J4S172_9ACTN</name>
<evidence type="ECO:0000259" key="1">
    <source>
        <dbReference type="SMART" id="SM00849"/>
    </source>
</evidence>
<feature type="domain" description="Metallo-beta-lactamase" evidence="1">
    <location>
        <begin position="17"/>
        <end position="226"/>
    </location>
</feature>
<evidence type="ECO:0000313" key="2">
    <source>
        <dbReference type="EMBL" id="CAA9482665.1"/>
    </source>
</evidence>
<dbReference type="EMBL" id="CADCVR010000027">
    <property type="protein sequence ID" value="CAA9482665.1"/>
    <property type="molecule type" value="Genomic_DNA"/>
</dbReference>
<sequence length="247" mass="26422">MFTQNVVPGVHRGEDASVNWYLLQEGDRLTLVDAGVPASWRTLHTGLDELGLPLAAIEAIVLTHAHFDHVGIAERLRLELGIPVLVHPGDADLCRHPMTYRTERRRELYFLSQVQALPVVVSLARAGAFRPRPVQQVTAYADGDVLDVPGRPRVVFTPGHTDGHCALHLADASAIITADALVTLDPYTNRRGPRLVARAATADVAANLASLDRIAETGAEVVLPGHGEPFRSGAAAAVREARAAGSA</sequence>
<dbReference type="InterPro" id="IPR050855">
    <property type="entry name" value="NDM-1-like"/>
</dbReference>
<proteinExistence type="predicted"/>
<dbReference type="Gene3D" id="3.60.15.10">
    <property type="entry name" value="Ribonuclease Z/Hydroxyacylglutathione hydrolase-like"/>
    <property type="match status" value="1"/>
</dbReference>
<gene>
    <name evidence="2" type="ORF">AVDCRST_MAG53-854</name>
</gene>
<organism evidence="2">
    <name type="scientific">uncultured Solirubrobacteraceae bacterium</name>
    <dbReference type="NCBI Taxonomy" id="1162706"/>
    <lineage>
        <taxon>Bacteria</taxon>
        <taxon>Bacillati</taxon>
        <taxon>Actinomycetota</taxon>
        <taxon>Thermoleophilia</taxon>
        <taxon>Solirubrobacterales</taxon>
        <taxon>Solirubrobacteraceae</taxon>
        <taxon>environmental samples</taxon>
    </lineage>
</organism>
<dbReference type="SUPFAM" id="SSF56281">
    <property type="entry name" value="Metallo-hydrolase/oxidoreductase"/>
    <property type="match status" value="1"/>
</dbReference>
<protein>
    <submittedName>
        <fullName evidence="2">MBL-fold metallo-hydrolase superfamily</fullName>
    </submittedName>
</protein>
<dbReference type="GO" id="GO:0016787">
    <property type="term" value="F:hydrolase activity"/>
    <property type="evidence" value="ECO:0007669"/>
    <property type="project" value="UniProtKB-KW"/>
</dbReference>
<keyword evidence="2" id="KW-0378">Hydrolase</keyword>
<dbReference type="Pfam" id="PF00753">
    <property type="entry name" value="Lactamase_B"/>
    <property type="match status" value="1"/>
</dbReference>